<keyword evidence="2" id="KW-1185">Reference proteome</keyword>
<evidence type="ECO:0000313" key="2">
    <source>
        <dbReference type="Proteomes" id="UP000002402"/>
    </source>
</evidence>
<dbReference type="EMBL" id="CP000113">
    <property type="protein sequence ID" value="ABF92720.1"/>
    <property type="molecule type" value="Genomic_DNA"/>
</dbReference>
<dbReference type="EnsemblBacteria" id="ABF92720">
    <property type="protein sequence ID" value="ABF92720"/>
    <property type="gene ID" value="MXAN_6172"/>
</dbReference>
<dbReference type="HOGENOM" id="CLU_1401178_0_0_7"/>
<sequence length="194" mass="21332">MTPREDDMKAMTRYLVLFSMLAVGCGDSSDGDGDSALKCDAIGWCTSWESDQAPVTDAPALKGGSVPEGLYRLERGSEDARALLFKGKSVLKVGGSWGNILGTWKVDGNHLVITTASSCYGTREDAFNETFRYAFAVKGDTLYLHEDEFEDMPIMAWRKVDSLCQENASFNCKVSNCTCKYVANSSFDTSERCF</sequence>
<reference evidence="1 2" key="1">
    <citation type="journal article" date="2006" name="Proc. Natl. Acad. Sci. U.S.A.">
        <title>Evolution of sensory complexity recorded in a myxobacterial genome.</title>
        <authorList>
            <person name="Goldman B.S."/>
            <person name="Nierman W.C."/>
            <person name="Kaiser D."/>
            <person name="Slater S.C."/>
            <person name="Durkin A.S."/>
            <person name="Eisen J.A."/>
            <person name="Ronning C.M."/>
            <person name="Barbazuk W.B."/>
            <person name="Blanchard M."/>
            <person name="Field C."/>
            <person name="Halling C."/>
            <person name="Hinkle G."/>
            <person name="Iartchuk O."/>
            <person name="Kim H.S."/>
            <person name="Mackenzie C."/>
            <person name="Madupu R."/>
            <person name="Miller N."/>
            <person name="Shvartsbeyn A."/>
            <person name="Sullivan S.A."/>
            <person name="Vaudin M."/>
            <person name="Wiegand R."/>
            <person name="Kaplan H.B."/>
        </authorList>
    </citation>
    <scope>NUCLEOTIDE SEQUENCE [LARGE SCALE GENOMIC DNA]</scope>
    <source>
        <strain evidence="2">DK1622</strain>
    </source>
</reference>
<dbReference type="PROSITE" id="PS51257">
    <property type="entry name" value="PROKAR_LIPOPROTEIN"/>
    <property type="match status" value="1"/>
</dbReference>
<dbReference type="Proteomes" id="UP000002402">
    <property type="component" value="Chromosome"/>
</dbReference>
<name>Q1CZ70_MYXXD</name>
<evidence type="ECO:0000313" key="1">
    <source>
        <dbReference type="EMBL" id="ABF92720.1"/>
    </source>
</evidence>
<accession>Q1CZ70</accession>
<organism evidence="1 2">
    <name type="scientific">Myxococcus xanthus (strain DK1622)</name>
    <dbReference type="NCBI Taxonomy" id="246197"/>
    <lineage>
        <taxon>Bacteria</taxon>
        <taxon>Pseudomonadati</taxon>
        <taxon>Myxococcota</taxon>
        <taxon>Myxococcia</taxon>
        <taxon>Myxococcales</taxon>
        <taxon>Cystobacterineae</taxon>
        <taxon>Myxococcaceae</taxon>
        <taxon>Myxococcus</taxon>
    </lineage>
</organism>
<dbReference type="KEGG" id="mxa:MXAN_6172"/>
<protein>
    <submittedName>
        <fullName evidence="1">Lipoprotein</fullName>
    </submittedName>
</protein>
<gene>
    <name evidence="1" type="ordered locus">MXAN_6172</name>
</gene>
<proteinExistence type="predicted"/>
<keyword evidence="1" id="KW-0449">Lipoprotein</keyword>
<dbReference type="AlphaFoldDB" id="Q1CZ70"/>